<proteinExistence type="predicted"/>
<comment type="caution">
    <text evidence="2">The sequence shown here is derived from an EMBL/GenBank/DDBJ whole genome shotgun (WGS) entry which is preliminary data.</text>
</comment>
<dbReference type="Proteomes" id="UP000070133">
    <property type="component" value="Unassembled WGS sequence"/>
</dbReference>
<dbReference type="EMBL" id="LFZN01000138">
    <property type="protein sequence ID" value="KXS97632.1"/>
    <property type="molecule type" value="Genomic_DNA"/>
</dbReference>
<evidence type="ECO:0000313" key="2">
    <source>
        <dbReference type="EMBL" id="KXS97632.1"/>
    </source>
</evidence>
<accession>A0A139H5E3</accession>
<evidence type="ECO:0000313" key="3">
    <source>
        <dbReference type="Proteomes" id="UP000070133"/>
    </source>
</evidence>
<sequence>MATLMKRLTCFTRGCDSGAGRSIIFMAPGQAASQIPVSSRASKSGPGNLLSEYDPRFLSFSNAYLCARAPLRLTAYEHHLQQPDSLIALGVSDTLPVHSTIIQPHAKRQQDVGYPRSASAGIQIHWAMICEIPAMLLFIAVAMPMQAIAGTLHVTQAESGPVDGNAPQAHNIKQPYRAVRQEPSSQPANASKDRRAHDMPASSVVTVCRPAKEQTEEVSYDPRRYSHELCFNRGVAKTAHNRGREESQRAERNAILYIFLIVVGQELGSRRIIGQEEQHRKNHDNVAEASTNAIRTDRSSTGYQNVMRYTIAGKNPAS</sequence>
<gene>
    <name evidence="2" type="ORF">AC578_5743</name>
</gene>
<protein>
    <submittedName>
        <fullName evidence="2">Uncharacterized protein</fullName>
    </submittedName>
</protein>
<feature type="region of interest" description="Disordered" evidence="1">
    <location>
        <begin position="177"/>
        <end position="203"/>
    </location>
</feature>
<dbReference type="AlphaFoldDB" id="A0A139H5E3"/>
<name>A0A139H5E3_9PEZI</name>
<organism evidence="2 3">
    <name type="scientific">Pseudocercospora eumusae</name>
    <dbReference type="NCBI Taxonomy" id="321146"/>
    <lineage>
        <taxon>Eukaryota</taxon>
        <taxon>Fungi</taxon>
        <taxon>Dikarya</taxon>
        <taxon>Ascomycota</taxon>
        <taxon>Pezizomycotina</taxon>
        <taxon>Dothideomycetes</taxon>
        <taxon>Dothideomycetidae</taxon>
        <taxon>Mycosphaerellales</taxon>
        <taxon>Mycosphaerellaceae</taxon>
        <taxon>Pseudocercospora</taxon>
    </lineage>
</organism>
<evidence type="ECO:0000256" key="1">
    <source>
        <dbReference type="SAM" id="MobiDB-lite"/>
    </source>
</evidence>
<reference evidence="2 3" key="1">
    <citation type="submission" date="2015-07" db="EMBL/GenBank/DDBJ databases">
        <title>Comparative genomics of the Sigatoka disease complex on banana suggests a link between parallel evolutionary changes in Pseudocercospora fijiensis and Pseudocercospora eumusae and increased virulence on the banana host.</title>
        <authorList>
            <person name="Chang T.-C."/>
            <person name="Salvucci A."/>
            <person name="Crous P.W."/>
            <person name="Stergiopoulos I."/>
        </authorList>
    </citation>
    <scope>NUCLEOTIDE SEQUENCE [LARGE SCALE GENOMIC DNA]</scope>
    <source>
        <strain evidence="2 3">CBS 114824</strain>
    </source>
</reference>
<keyword evidence="3" id="KW-1185">Reference proteome</keyword>